<keyword evidence="10 13" id="KW-0560">Oxidoreductase</keyword>
<dbReference type="GO" id="GO:0052716">
    <property type="term" value="F:hydroquinone:oxygen oxidoreductase activity"/>
    <property type="evidence" value="ECO:0007669"/>
    <property type="project" value="UniProtKB-EC"/>
</dbReference>
<evidence type="ECO:0000256" key="9">
    <source>
        <dbReference type="ARBA" id="ARBA00022737"/>
    </source>
</evidence>
<evidence type="ECO:0000259" key="16">
    <source>
        <dbReference type="Pfam" id="PF07732"/>
    </source>
</evidence>
<dbReference type="EMBL" id="LR862152">
    <property type="protein sequence ID" value="CAD1834660.1"/>
    <property type="molecule type" value="Genomic_DNA"/>
</dbReference>
<reference evidence="17" key="1">
    <citation type="submission" date="2020-07" db="EMBL/GenBank/DDBJ databases">
        <authorList>
            <person name="Lin J."/>
        </authorList>
    </citation>
    <scope>NUCLEOTIDE SEQUENCE</scope>
</reference>
<evidence type="ECO:0000256" key="10">
    <source>
        <dbReference type="ARBA" id="ARBA00023002"/>
    </source>
</evidence>
<dbReference type="PROSITE" id="PS00080">
    <property type="entry name" value="MULTICOPPER_OXIDASE2"/>
    <property type="match status" value="1"/>
</dbReference>
<sequence>MMPPTVFAFALFALTFMGSQANAATVEHTFHIRNLTVSRMCKEKVILAVNDQYPGPAIEVTEGDSVVVHVINESPFDMTIHWHGVFQLGSAWADGANMVTQCPIRPGKRLTYRFNVTGQEGTLWWHAHVSYHRVTVHGPLIIRPKGGTEALPFPKPDDEVTIVLGEWWSANVVKAEEEVMRSIFSTISDAFTINGYPGDLYNCSENYKLEVEYGKTYLLRIINAALDNQFFYKVAGHTFTVVGVDATYTKPYKTDVIVIAPGQTVDAIMVADSTPARYYMAASPYATEDPQPPYLENTTTRGILQYKSASLSSSPVMPSLPSLHHTPTAHRFYTSLTSLLLPGQPTVPLHVDERMFITIGVGTLCKGGEEWCELIADRLVVSSMNNVSFRLPKKVSMQEAHFESIEGVFTTDFPNKPPLFFDFTNASLHNGTIEESLEPTAIGTKAKKLKYNATVEIVLQSTAIVATQSHPMHIHGFNFFVVAQGFGNYNEQKVRSSYNLVDPQVRNTIAVPTGGWVVIRFTANNPGVWLMHCHMDLHLPVGLATAFVVENGPTPDSTLPPPPADFPRCSSLDVARSESIWNQDE</sequence>
<dbReference type="InterPro" id="IPR011707">
    <property type="entry name" value="Cu-oxidase-like_N"/>
</dbReference>
<feature type="domain" description="Plastocyanin-like" evidence="15">
    <location>
        <begin position="413"/>
        <end position="552"/>
    </location>
</feature>
<accession>A0A6V7PUY2</accession>
<evidence type="ECO:0000259" key="15">
    <source>
        <dbReference type="Pfam" id="PF07731"/>
    </source>
</evidence>
<dbReference type="NCBIfam" id="TIGR03389">
    <property type="entry name" value="laccase"/>
    <property type="match status" value="1"/>
</dbReference>
<dbReference type="AlphaFoldDB" id="A0A6V7PUY2"/>
<protein>
    <recommendedName>
        <fullName evidence="5 13">Laccase</fullName>
        <ecNumber evidence="5 13">1.10.3.2</ecNumber>
    </recommendedName>
    <alternativeName>
        <fullName evidence="13">Benzenediol:oxygen oxidoreductase</fullName>
    </alternativeName>
    <alternativeName>
        <fullName evidence="13">Diphenol oxidase</fullName>
    </alternativeName>
    <alternativeName>
        <fullName evidence="13">Urishiol oxidase</fullName>
    </alternativeName>
</protein>
<comment type="function">
    <text evidence="2 13">Lignin degradation and detoxification of lignin-derived products.</text>
</comment>
<dbReference type="SUPFAM" id="SSF49503">
    <property type="entry name" value="Cupredoxins"/>
    <property type="match status" value="3"/>
</dbReference>
<evidence type="ECO:0000256" key="13">
    <source>
        <dbReference type="RuleBase" id="RU361119"/>
    </source>
</evidence>
<comment type="catalytic activity">
    <reaction evidence="1 13">
        <text>4 hydroquinone + O2 = 4 benzosemiquinone + 2 H2O</text>
        <dbReference type="Rhea" id="RHEA:11276"/>
        <dbReference type="ChEBI" id="CHEBI:15377"/>
        <dbReference type="ChEBI" id="CHEBI:15379"/>
        <dbReference type="ChEBI" id="CHEBI:17594"/>
        <dbReference type="ChEBI" id="CHEBI:17977"/>
        <dbReference type="EC" id="1.10.3.2"/>
    </reaction>
</comment>
<dbReference type="GO" id="GO:0046274">
    <property type="term" value="P:lignin catabolic process"/>
    <property type="evidence" value="ECO:0007669"/>
    <property type="project" value="UniProtKB-KW"/>
</dbReference>
<dbReference type="InterPro" id="IPR034288">
    <property type="entry name" value="CuRO_1_LCC"/>
</dbReference>
<evidence type="ECO:0000259" key="14">
    <source>
        <dbReference type="Pfam" id="PF00394"/>
    </source>
</evidence>
<dbReference type="PANTHER" id="PTHR11709">
    <property type="entry name" value="MULTI-COPPER OXIDASE"/>
    <property type="match status" value="1"/>
</dbReference>
<evidence type="ECO:0000256" key="12">
    <source>
        <dbReference type="ARBA" id="ARBA00023185"/>
    </source>
</evidence>
<evidence type="ECO:0000256" key="3">
    <source>
        <dbReference type="ARBA" id="ARBA00004271"/>
    </source>
</evidence>
<keyword evidence="11 13" id="KW-0186">Copper</keyword>
<dbReference type="InterPro" id="IPR011706">
    <property type="entry name" value="Cu-oxidase_C"/>
</dbReference>
<comment type="similarity">
    <text evidence="4 13">Belongs to the multicopper oxidase family.</text>
</comment>
<evidence type="ECO:0000256" key="2">
    <source>
        <dbReference type="ARBA" id="ARBA00002075"/>
    </source>
</evidence>
<evidence type="ECO:0000256" key="7">
    <source>
        <dbReference type="ARBA" id="ARBA00022525"/>
    </source>
</evidence>
<feature type="domain" description="Plastocyanin-like" evidence="16">
    <location>
        <begin position="33"/>
        <end position="145"/>
    </location>
</feature>
<dbReference type="InterPro" id="IPR002355">
    <property type="entry name" value="Cu_oxidase_Cu_BS"/>
</dbReference>
<keyword evidence="8 13" id="KW-0479">Metal-binding</keyword>
<dbReference type="InterPro" id="IPR034289">
    <property type="entry name" value="CuRO_3_LCC"/>
</dbReference>
<dbReference type="PANTHER" id="PTHR11709:SF9">
    <property type="entry name" value="LACCASE-7"/>
    <property type="match status" value="1"/>
</dbReference>
<dbReference type="CDD" id="cd13849">
    <property type="entry name" value="CuRO_1_LCC_plant"/>
    <property type="match status" value="1"/>
</dbReference>
<evidence type="ECO:0000256" key="11">
    <source>
        <dbReference type="ARBA" id="ARBA00023008"/>
    </source>
</evidence>
<evidence type="ECO:0000256" key="5">
    <source>
        <dbReference type="ARBA" id="ARBA00012297"/>
    </source>
</evidence>
<dbReference type="EC" id="1.10.3.2" evidence="5 13"/>
<dbReference type="InterPro" id="IPR045087">
    <property type="entry name" value="Cu-oxidase_fam"/>
</dbReference>
<dbReference type="CDD" id="cd13897">
    <property type="entry name" value="CuRO_3_LCC_plant"/>
    <property type="match status" value="1"/>
</dbReference>
<organism evidence="17">
    <name type="scientific">Ananas comosus var. bracteatus</name>
    <name type="common">red pineapple</name>
    <dbReference type="NCBI Taxonomy" id="296719"/>
    <lineage>
        <taxon>Eukaryota</taxon>
        <taxon>Viridiplantae</taxon>
        <taxon>Streptophyta</taxon>
        <taxon>Embryophyta</taxon>
        <taxon>Tracheophyta</taxon>
        <taxon>Spermatophyta</taxon>
        <taxon>Magnoliopsida</taxon>
        <taxon>Liliopsida</taxon>
        <taxon>Poales</taxon>
        <taxon>Bromeliaceae</taxon>
        <taxon>Bromelioideae</taxon>
        <taxon>Ananas</taxon>
    </lineage>
</organism>
<keyword evidence="9 13" id="KW-0677">Repeat</keyword>
<dbReference type="PROSITE" id="PS00079">
    <property type="entry name" value="MULTICOPPER_OXIDASE1"/>
    <property type="match status" value="1"/>
</dbReference>
<feature type="chain" id="PRO_5028524001" description="Laccase" evidence="13">
    <location>
        <begin position="24"/>
        <end position="585"/>
    </location>
</feature>
<dbReference type="GO" id="GO:0005507">
    <property type="term" value="F:copper ion binding"/>
    <property type="evidence" value="ECO:0007669"/>
    <property type="project" value="InterPro"/>
</dbReference>
<dbReference type="InterPro" id="IPR001117">
    <property type="entry name" value="Cu-oxidase_2nd"/>
</dbReference>
<evidence type="ECO:0000313" key="17">
    <source>
        <dbReference type="EMBL" id="CAD1834660.1"/>
    </source>
</evidence>
<evidence type="ECO:0000256" key="4">
    <source>
        <dbReference type="ARBA" id="ARBA00010609"/>
    </source>
</evidence>
<gene>
    <name evidence="17" type="ORF">CB5_LOCUS17871</name>
</gene>
<proteinExistence type="inferred from homology"/>
<dbReference type="Pfam" id="PF07732">
    <property type="entry name" value="Cu-oxidase_3"/>
    <property type="match status" value="1"/>
</dbReference>
<keyword evidence="12 13" id="KW-0439">Lignin degradation</keyword>
<feature type="domain" description="Plastocyanin-like" evidence="14">
    <location>
        <begin position="159"/>
        <end position="308"/>
    </location>
</feature>
<dbReference type="InterPro" id="IPR034285">
    <property type="entry name" value="CuRO_2_LCC"/>
</dbReference>
<dbReference type="InterPro" id="IPR017761">
    <property type="entry name" value="Laccase"/>
</dbReference>
<dbReference type="InterPro" id="IPR008972">
    <property type="entry name" value="Cupredoxin"/>
</dbReference>
<dbReference type="Pfam" id="PF07731">
    <property type="entry name" value="Cu-oxidase_2"/>
    <property type="match status" value="1"/>
</dbReference>
<comment type="subcellular location">
    <subcellularLocation>
        <location evidence="3 13">Secreted</location>
        <location evidence="3 13">Extracellular space</location>
        <location evidence="3 13">Apoplast</location>
    </subcellularLocation>
</comment>
<comment type="cofactor">
    <cofactor evidence="13">
        <name>Cu cation</name>
        <dbReference type="ChEBI" id="CHEBI:23378"/>
    </cofactor>
    <text evidence="13">Binds 4 Cu cations per monomer.</text>
</comment>
<dbReference type="CDD" id="cd13875">
    <property type="entry name" value="CuRO_2_LCC_plant"/>
    <property type="match status" value="1"/>
</dbReference>
<feature type="signal peptide" evidence="13">
    <location>
        <begin position="1"/>
        <end position="23"/>
    </location>
</feature>
<dbReference type="Pfam" id="PF00394">
    <property type="entry name" value="Cu-oxidase"/>
    <property type="match status" value="1"/>
</dbReference>
<evidence type="ECO:0000256" key="1">
    <source>
        <dbReference type="ARBA" id="ARBA00000349"/>
    </source>
</evidence>
<dbReference type="Gene3D" id="2.60.40.420">
    <property type="entry name" value="Cupredoxins - blue copper proteins"/>
    <property type="match status" value="3"/>
</dbReference>
<dbReference type="GO" id="GO:0048046">
    <property type="term" value="C:apoplast"/>
    <property type="evidence" value="ECO:0007669"/>
    <property type="project" value="UniProtKB-SubCell"/>
</dbReference>
<keyword evidence="6 13" id="KW-0052">Apoplast</keyword>
<keyword evidence="7 13" id="KW-0964">Secreted</keyword>
<evidence type="ECO:0000256" key="8">
    <source>
        <dbReference type="ARBA" id="ARBA00022723"/>
    </source>
</evidence>
<evidence type="ECO:0000256" key="6">
    <source>
        <dbReference type="ARBA" id="ARBA00022523"/>
    </source>
</evidence>
<dbReference type="InterPro" id="IPR033138">
    <property type="entry name" value="Cu_oxidase_CS"/>
</dbReference>
<keyword evidence="13" id="KW-0732">Signal</keyword>
<name>A0A6V7PUY2_ANACO</name>